<dbReference type="AlphaFoldDB" id="A0A0L8GH87"/>
<feature type="chain" id="PRO_5005394793" description="Carboxylic ester hydrolase" evidence="6">
    <location>
        <begin position="20"/>
        <end position="592"/>
    </location>
</feature>
<keyword evidence="7" id="KW-0812">Transmembrane</keyword>
<dbReference type="Gene3D" id="3.40.50.1820">
    <property type="entry name" value="alpha/beta hydrolase"/>
    <property type="match status" value="1"/>
</dbReference>
<dbReference type="InterPro" id="IPR002018">
    <property type="entry name" value="CarbesteraseB"/>
</dbReference>
<dbReference type="STRING" id="37653.A0A0L8GH87"/>
<evidence type="ECO:0000256" key="3">
    <source>
        <dbReference type="ARBA" id="ARBA00022801"/>
    </source>
</evidence>
<dbReference type="GO" id="GO:0005615">
    <property type="term" value="C:extracellular space"/>
    <property type="evidence" value="ECO:0007669"/>
    <property type="project" value="TreeGrafter"/>
</dbReference>
<dbReference type="GO" id="GO:0019695">
    <property type="term" value="P:choline metabolic process"/>
    <property type="evidence" value="ECO:0007669"/>
    <property type="project" value="TreeGrafter"/>
</dbReference>
<keyword evidence="7" id="KW-0472">Membrane</keyword>
<dbReference type="GO" id="GO:0005886">
    <property type="term" value="C:plasma membrane"/>
    <property type="evidence" value="ECO:0007669"/>
    <property type="project" value="TreeGrafter"/>
</dbReference>
<dbReference type="PRINTS" id="PR00878">
    <property type="entry name" value="CHOLNESTRASE"/>
</dbReference>
<evidence type="ECO:0000256" key="5">
    <source>
        <dbReference type="PIRSR" id="PIRSR600997-1"/>
    </source>
</evidence>
<dbReference type="EC" id="3.1.1.-" evidence="6"/>
<accession>A0A0L8GH87</accession>
<evidence type="ECO:0000256" key="2">
    <source>
        <dbReference type="ARBA" id="ARBA00022487"/>
    </source>
</evidence>
<dbReference type="PROSITE" id="PS00122">
    <property type="entry name" value="CARBOXYLESTERASE_B_1"/>
    <property type="match status" value="1"/>
</dbReference>
<feature type="active site" description="Charge relay system" evidence="5">
    <location>
        <position position="342"/>
    </location>
</feature>
<feature type="active site" description="Acyl-ester intermediate" evidence="5">
    <location>
        <position position="218"/>
    </location>
</feature>
<evidence type="ECO:0000259" key="8">
    <source>
        <dbReference type="Pfam" id="PF00135"/>
    </source>
</evidence>
<dbReference type="PROSITE" id="PS00941">
    <property type="entry name" value="CARBOXYLESTERASE_B_2"/>
    <property type="match status" value="1"/>
</dbReference>
<evidence type="ECO:0000256" key="6">
    <source>
        <dbReference type="RuleBase" id="RU361235"/>
    </source>
</evidence>
<sequence>MEGMKYILIISLLKTFVHAEDQIIDTTTGKINGSTVLVQNVKLDVFLGIPFAKPPVGNLRFRRPEQIERWSGIKETKEHVSACAQFEDNTFNDVPGADLWKIKANISEDCLYLNIWTPTEARKSRSNLTTMIWIYGGGFIFGSSTLGIYDGKWLAVSQNIIVASFNYRLGPFGFLSLNDERAPGNMGLLDQNLAIKWIHDNIASFGGDPDKLTLFGESAGAVSVSMHVISPMSRNLFRNAIIMSGTSNADWAIKTKEENINRAKEMAAFLRCPTENDEQMLNCFLNAKTEKLSLGQLHNLKGFFGIPFAPIIDNYFLQAKPNKALQSKAIKKDVLIGFVKNEGSLFLLSGFPKYFTTNKTVPINNSLAHKLIKEVIEPAQVNSVQLDSIFYVYGSNVYSSSETEKYRYVLDQVAGDTIFKCPAINFSREWSTHSNVYMYSFEYRSNDSPWPEWMGTIHGNDIYYVFSQVLYGQNYSSEDKGVSEMMSSYFANFSKSSNPNNGDCADCSNEPWSKFTPKNQKYFVIDKKTKMENKDTSMYNVCGFWSDLLPELKERSCPVPSGSQNIWTFQGRILTTFSFIFFSLMLFWNILC</sequence>
<dbReference type="EMBL" id="KQ421810">
    <property type="protein sequence ID" value="KOF76377.1"/>
    <property type="molecule type" value="Genomic_DNA"/>
</dbReference>
<name>A0A0L8GH87_OCTBM</name>
<dbReference type="PANTHER" id="PTHR43918">
    <property type="entry name" value="ACETYLCHOLINESTERASE"/>
    <property type="match status" value="1"/>
</dbReference>
<gene>
    <name evidence="9" type="ORF">OCBIM_22033431mg</name>
</gene>
<dbReference type="ESTHER" id="octbm-a0a0l8gh87">
    <property type="family name" value="ACHE"/>
</dbReference>
<dbReference type="InterPro" id="IPR029058">
    <property type="entry name" value="AB_hydrolase_fold"/>
</dbReference>
<dbReference type="KEGG" id="obi:106876840"/>
<dbReference type="InterPro" id="IPR019826">
    <property type="entry name" value="Carboxylesterase_B_AS"/>
</dbReference>
<dbReference type="Pfam" id="PF00135">
    <property type="entry name" value="COesterase"/>
    <property type="match status" value="1"/>
</dbReference>
<protein>
    <recommendedName>
        <fullName evidence="6">Carboxylic ester hydrolase</fullName>
        <ecNumber evidence="6">3.1.1.-</ecNumber>
    </recommendedName>
</protein>
<keyword evidence="7" id="KW-1133">Transmembrane helix</keyword>
<feature type="domain" description="Carboxylesterase type B" evidence="8">
    <location>
        <begin position="21"/>
        <end position="536"/>
    </location>
</feature>
<dbReference type="GO" id="GO:0003990">
    <property type="term" value="F:acetylcholinesterase activity"/>
    <property type="evidence" value="ECO:0007669"/>
    <property type="project" value="TreeGrafter"/>
</dbReference>
<organism evidence="9">
    <name type="scientific">Octopus bimaculoides</name>
    <name type="common">California two-spotted octopus</name>
    <dbReference type="NCBI Taxonomy" id="37653"/>
    <lineage>
        <taxon>Eukaryota</taxon>
        <taxon>Metazoa</taxon>
        <taxon>Spiralia</taxon>
        <taxon>Lophotrochozoa</taxon>
        <taxon>Mollusca</taxon>
        <taxon>Cephalopoda</taxon>
        <taxon>Coleoidea</taxon>
        <taxon>Octopodiformes</taxon>
        <taxon>Octopoda</taxon>
        <taxon>Incirrata</taxon>
        <taxon>Octopodidae</taxon>
        <taxon>Octopus</taxon>
    </lineage>
</organism>
<dbReference type="InterPro" id="IPR019819">
    <property type="entry name" value="Carboxylesterase_B_CS"/>
</dbReference>
<dbReference type="SUPFAM" id="SSF53474">
    <property type="entry name" value="alpha/beta-Hydrolases"/>
    <property type="match status" value="1"/>
</dbReference>
<comment type="similarity">
    <text evidence="1 6">Belongs to the type-B carboxylesterase/lipase family.</text>
</comment>
<evidence type="ECO:0000256" key="4">
    <source>
        <dbReference type="ARBA" id="ARBA00023157"/>
    </source>
</evidence>
<evidence type="ECO:0000313" key="9">
    <source>
        <dbReference type="EMBL" id="KOF76377.1"/>
    </source>
</evidence>
<dbReference type="InterPro" id="IPR000997">
    <property type="entry name" value="Cholinesterase"/>
</dbReference>
<keyword evidence="6" id="KW-0732">Signal</keyword>
<keyword evidence="4" id="KW-1015">Disulfide bond</keyword>
<proteinExistence type="inferred from homology"/>
<dbReference type="OMA" id="INEPPME"/>
<feature type="signal peptide" evidence="6">
    <location>
        <begin position="1"/>
        <end position="19"/>
    </location>
</feature>
<dbReference type="OrthoDB" id="9000293at2759"/>
<reference evidence="9" key="1">
    <citation type="submission" date="2015-07" db="EMBL/GenBank/DDBJ databases">
        <title>MeaNS - Measles Nucleotide Surveillance Program.</title>
        <authorList>
            <person name="Tran T."/>
            <person name="Druce J."/>
        </authorList>
    </citation>
    <scope>NUCLEOTIDE SEQUENCE</scope>
    <source>
        <strain evidence="9">UCB-OBI-ISO-001</strain>
        <tissue evidence="9">Gonad</tissue>
    </source>
</reference>
<dbReference type="InterPro" id="IPR050654">
    <property type="entry name" value="AChE-related_enzymes"/>
</dbReference>
<dbReference type="FunFam" id="3.40.50.1820:FF:000029">
    <property type="entry name" value="Acetylcholinesterase"/>
    <property type="match status" value="1"/>
</dbReference>
<dbReference type="PANTHER" id="PTHR43918:SF4">
    <property type="entry name" value="CARBOXYLIC ESTER HYDROLASE"/>
    <property type="match status" value="1"/>
</dbReference>
<dbReference type="GO" id="GO:0006581">
    <property type="term" value="P:acetylcholine catabolic process"/>
    <property type="evidence" value="ECO:0007669"/>
    <property type="project" value="TreeGrafter"/>
</dbReference>
<keyword evidence="2" id="KW-0719">Serine esterase</keyword>
<evidence type="ECO:0000256" key="7">
    <source>
        <dbReference type="SAM" id="Phobius"/>
    </source>
</evidence>
<evidence type="ECO:0000256" key="1">
    <source>
        <dbReference type="ARBA" id="ARBA00005964"/>
    </source>
</evidence>
<feature type="transmembrane region" description="Helical" evidence="7">
    <location>
        <begin position="573"/>
        <end position="591"/>
    </location>
</feature>
<feature type="active site" description="Charge relay system" evidence="5">
    <location>
        <position position="458"/>
    </location>
</feature>
<keyword evidence="3 6" id="KW-0378">Hydrolase</keyword>